<protein>
    <submittedName>
        <fullName evidence="1">Uncharacterized protein</fullName>
    </submittedName>
</protein>
<dbReference type="HOGENOM" id="CLU_2319116_0_0_7"/>
<sequence length="99" mass="11215">MGYRRASARQARSTHVVSNAHRQFNIKPTPKQGCRALHKILFCGGMYPGDGGYKAGRTVAWNGAFPARRKPGMHPLACGTLRDEMARLDRYFHMRRQIT</sequence>
<dbReference type="EMBL" id="CP000478">
    <property type="protein sequence ID" value="ABK17274.1"/>
    <property type="molecule type" value="Genomic_DNA"/>
</dbReference>
<dbReference type="STRING" id="335543.Sfum_1587"/>
<evidence type="ECO:0000313" key="2">
    <source>
        <dbReference type="Proteomes" id="UP000001784"/>
    </source>
</evidence>
<dbReference type="Proteomes" id="UP000001784">
    <property type="component" value="Chromosome"/>
</dbReference>
<dbReference type="KEGG" id="sfu:Sfum_1587"/>
<gene>
    <name evidence="1" type="ordered locus">Sfum_1587</name>
</gene>
<organism evidence="1 2">
    <name type="scientific">Syntrophobacter fumaroxidans (strain DSM 10017 / MPOB)</name>
    <dbReference type="NCBI Taxonomy" id="335543"/>
    <lineage>
        <taxon>Bacteria</taxon>
        <taxon>Pseudomonadati</taxon>
        <taxon>Thermodesulfobacteriota</taxon>
        <taxon>Syntrophobacteria</taxon>
        <taxon>Syntrophobacterales</taxon>
        <taxon>Syntrophobacteraceae</taxon>
        <taxon>Syntrophobacter</taxon>
    </lineage>
</organism>
<name>A0LIM2_SYNFM</name>
<proteinExistence type="predicted"/>
<reference evidence="1 2" key="1">
    <citation type="submission" date="2006-10" db="EMBL/GenBank/DDBJ databases">
        <title>Complete sequence of Syntrophobacter fumaroxidans MPOB.</title>
        <authorList>
            <consortium name="US DOE Joint Genome Institute"/>
            <person name="Copeland A."/>
            <person name="Lucas S."/>
            <person name="Lapidus A."/>
            <person name="Barry K."/>
            <person name="Detter J.C."/>
            <person name="Glavina del Rio T."/>
            <person name="Hammon N."/>
            <person name="Israni S."/>
            <person name="Pitluck S."/>
            <person name="Goltsman E.G."/>
            <person name="Martinez M."/>
            <person name="Schmutz J."/>
            <person name="Larimer F."/>
            <person name="Land M."/>
            <person name="Hauser L."/>
            <person name="Kyrpides N."/>
            <person name="Kim E."/>
            <person name="Boone D.R."/>
            <person name="Brockman F."/>
            <person name="Culley D."/>
            <person name="Ferry J."/>
            <person name="Gunsalus R."/>
            <person name="McInerney M.J."/>
            <person name="Morrison M."/>
            <person name="Plugge C."/>
            <person name="Rohlin L."/>
            <person name="Scholten J."/>
            <person name="Sieber J."/>
            <person name="Stams A.J.M."/>
            <person name="Worm P."/>
            <person name="Henstra A.M."/>
            <person name="Richardson P."/>
        </authorList>
    </citation>
    <scope>NUCLEOTIDE SEQUENCE [LARGE SCALE GENOMIC DNA]</scope>
    <source>
        <strain evidence="2">DSM 10017 / MPOB</strain>
    </source>
</reference>
<dbReference type="InParanoid" id="A0LIM2"/>
<evidence type="ECO:0000313" key="1">
    <source>
        <dbReference type="EMBL" id="ABK17274.1"/>
    </source>
</evidence>
<dbReference type="AlphaFoldDB" id="A0LIM2"/>
<accession>A0LIM2</accession>
<keyword evidence="2" id="KW-1185">Reference proteome</keyword>